<organism evidence="1 2">
    <name type="scientific">Hymenobacter ginkgonis</name>
    <dbReference type="NCBI Taxonomy" id="2682976"/>
    <lineage>
        <taxon>Bacteria</taxon>
        <taxon>Pseudomonadati</taxon>
        <taxon>Bacteroidota</taxon>
        <taxon>Cytophagia</taxon>
        <taxon>Cytophagales</taxon>
        <taxon>Hymenobacteraceae</taxon>
        <taxon>Hymenobacter</taxon>
    </lineage>
</organism>
<dbReference type="Pfam" id="PF08837">
    <property type="entry name" value="DUF1810"/>
    <property type="match status" value="1"/>
</dbReference>
<dbReference type="Gene3D" id="1.25.40.380">
    <property type="entry name" value="Protein of unknown function DUF1810"/>
    <property type="match status" value="1"/>
</dbReference>
<reference evidence="1 2" key="1">
    <citation type="submission" date="2019-12" db="EMBL/GenBank/DDBJ databases">
        <title>Hymenobacter sp. HMF4947 Genome sequencing and assembly.</title>
        <authorList>
            <person name="Kang H."/>
            <person name="Cha I."/>
            <person name="Kim H."/>
            <person name="Joh K."/>
        </authorList>
    </citation>
    <scope>NUCLEOTIDE SEQUENCE [LARGE SCALE GENOMIC DNA]</scope>
    <source>
        <strain evidence="1 2">HMF4947</strain>
    </source>
</reference>
<evidence type="ECO:0000313" key="1">
    <source>
        <dbReference type="EMBL" id="MVN75005.1"/>
    </source>
</evidence>
<dbReference type="RefSeq" id="WP_157561775.1">
    <property type="nucleotide sequence ID" value="NZ_WQKZ01000001.1"/>
</dbReference>
<dbReference type="InterPro" id="IPR036287">
    <property type="entry name" value="Rv1873-like_sf"/>
</dbReference>
<dbReference type="EMBL" id="WQKZ01000001">
    <property type="protein sequence ID" value="MVN75005.1"/>
    <property type="molecule type" value="Genomic_DNA"/>
</dbReference>
<accession>A0A7K1T9C9</accession>
<dbReference type="InterPro" id="IPR014937">
    <property type="entry name" value="DUF1810"/>
</dbReference>
<evidence type="ECO:0000313" key="2">
    <source>
        <dbReference type="Proteomes" id="UP000441336"/>
    </source>
</evidence>
<comment type="caution">
    <text evidence="1">The sequence shown here is derived from an EMBL/GenBank/DDBJ whole genome shotgun (WGS) entry which is preliminary data.</text>
</comment>
<protein>
    <submittedName>
        <fullName evidence="1">DUF1810 family protein</fullName>
    </submittedName>
</protein>
<dbReference type="AlphaFoldDB" id="A0A7K1T9C9"/>
<dbReference type="Proteomes" id="UP000441336">
    <property type="component" value="Unassembled WGS sequence"/>
</dbReference>
<dbReference type="PIRSF" id="PIRSF008546">
    <property type="entry name" value="UCP008546"/>
    <property type="match status" value="1"/>
</dbReference>
<dbReference type="SUPFAM" id="SSF140736">
    <property type="entry name" value="Rv1873-like"/>
    <property type="match status" value="1"/>
</dbReference>
<keyword evidence="2" id="KW-1185">Reference proteome</keyword>
<proteinExistence type="predicted"/>
<name>A0A7K1T9C9_9BACT</name>
<gene>
    <name evidence="1" type="ORF">GO988_01555</name>
</gene>
<sequence length="141" mass="15604">MASENSLKRFVDAQATDYPQALAEIKNGRKRSHWMWYIFPQIQGLGFSETSRYYAIKDRAEAASYLAHPVLGSRLIEICQALLGLPESNTNRVFGSPDDLKLKSSMTLFAAVPGANPVFEAVLTKFFAGTTDGKTLQILSK</sequence>